<sequence>MYAQAVFSDAIGIGGGLLLMVALPGFVIGSIALAVLLACSMRVRR</sequence>
<keyword evidence="3" id="KW-1185">Reference proteome</keyword>
<accession>A0A939QB37</accession>
<keyword evidence="1" id="KW-1133">Transmembrane helix</keyword>
<dbReference type="AlphaFoldDB" id="A0A939QB37"/>
<evidence type="ECO:0000313" key="3">
    <source>
        <dbReference type="Proteomes" id="UP000668403"/>
    </source>
</evidence>
<reference evidence="2" key="1">
    <citation type="submission" date="2021-03" db="EMBL/GenBank/DDBJ databases">
        <title>Leucobacter chromiisoli sp. nov., isolated from chromium-containing soil of chemical plant.</title>
        <authorList>
            <person name="Xu Z."/>
        </authorList>
    </citation>
    <scope>NUCLEOTIDE SEQUENCE</scope>
    <source>
        <strain evidence="2">K 70/01</strain>
    </source>
</reference>
<evidence type="ECO:0000313" key="2">
    <source>
        <dbReference type="EMBL" id="MBO2988477.1"/>
    </source>
</evidence>
<keyword evidence="1" id="KW-0812">Transmembrane</keyword>
<feature type="transmembrane region" description="Helical" evidence="1">
    <location>
        <begin position="12"/>
        <end position="39"/>
    </location>
</feature>
<protein>
    <submittedName>
        <fullName evidence="2">Uncharacterized protein</fullName>
    </submittedName>
</protein>
<dbReference type="RefSeq" id="WP_208235863.1">
    <property type="nucleotide sequence ID" value="NZ_BAAAQU010000001.1"/>
</dbReference>
<organism evidence="2 3">
    <name type="scientific">Leucobacter tardus</name>
    <dbReference type="NCBI Taxonomy" id="501483"/>
    <lineage>
        <taxon>Bacteria</taxon>
        <taxon>Bacillati</taxon>
        <taxon>Actinomycetota</taxon>
        <taxon>Actinomycetes</taxon>
        <taxon>Micrococcales</taxon>
        <taxon>Microbacteriaceae</taxon>
        <taxon>Leucobacter</taxon>
    </lineage>
</organism>
<dbReference type="EMBL" id="JAGFBF010000001">
    <property type="protein sequence ID" value="MBO2988477.1"/>
    <property type="molecule type" value="Genomic_DNA"/>
</dbReference>
<gene>
    <name evidence="2" type="ORF">J4H85_00495</name>
</gene>
<comment type="caution">
    <text evidence="2">The sequence shown here is derived from an EMBL/GenBank/DDBJ whole genome shotgun (WGS) entry which is preliminary data.</text>
</comment>
<dbReference type="Proteomes" id="UP000668403">
    <property type="component" value="Unassembled WGS sequence"/>
</dbReference>
<proteinExistence type="predicted"/>
<evidence type="ECO:0000256" key="1">
    <source>
        <dbReference type="SAM" id="Phobius"/>
    </source>
</evidence>
<name>A0A939QB37_9MICO</name>
<keyword evidence="1" id="KW-0472">Membrane</keyword>